<dbReference type="AlphaFoldDB" id="A0A060HGB2"/>
<evidence type="ECO:0000313" key="1">
    <source>
        <dbReference type="EMBL" id="AIC14390.1"/>
    </source>
</evidence>
<dbReference type="SUPFAM" id="SSF54637">
    <property type="entry name" value="Thioesterase/thiol ester dehydrase-isomerase"/>
    <property type="match status" value="1"/>
</dbReference>
<dbReference type="KEGG" id="nvn:NVIE_002070"/>
<name>A0A060HGB2_9ARCH</name>
<dbReference type="Gene3D" id="3.10.129.10">
    <property type="entry name" value="Hotdog Thioesterase"/>
    <property type="match status" value="1"/>
</dbReference>
<dbReference type="GeneID" id="74945464"/>
<dbReference type="EMBL" id="CP007536">
    <property type="protein sequence ID" value="AIC14390.1"/>
    <property type="molecule type" value="Genomic_DNA"/>
</dbReference>
<dbReference type="HOGENOM" id="CLU_1745471_0_0_2"/>
<keyword evidence="2" id="KW-1185">Reference proteome</keyword>
<gene>
    <name evidence="1" type="ORF">NVIE_002070</name>
</gene>
<dbReference type="OrthoDB" id="4149at2157"/>
<dbReference type="CDD" id="cd03441">
    <property type="entry name" value="R_hydratase_like"/>
    <property type="match status" value="1"/>
</dbReference>
<protein>
    <submittedName>
        <fullName evidence="1">Uncharacterized protein</fullName>
    </submittedName>
</protein>
<dbReference type="Proteomes" id="UP000027093">
    <property type="component" value="Chromosome"/>
</dbReference>
<reference evidence="1 2" key="1">
    <citation type="journal article" date="2014" name="Int. J. Syst. Evol. Microbiol.">
        <title>Nitrososphaera viennensis gen. nov., sp. nov., an aerobic and mesophilic, ammonia-oxidizing archaeon from soil and a member of the archaeal phylum Thaumarchaeota.</title>
        <authorList>
            <person name="Stieglmeier M."/>
            <person name="Klingl A."/>
            <person name="Alves R.J."/>
            <person name="Rittmann S.K."/>
            <person name="Melcher M."/>
            <person name="Leisch N."/>
            <person name="Schleper C."/>
        </authorList>
    </citation>
    <scope>NUCLEOTIDE SEQUENCE [LARGE SCALE GENOMIC DNA]</scope>
    <source>
        <strain evidence="1">EN76</strain>
    </source>
</reference>
<dbReference type="RefSeq" id="WP_075053618.1">
    <property type="nucleotide sequence ID" value="NZ_CP007536.1"/>
</dbReference>
<dbReference type="InterPro" id="IPR029069">
    <property type="entry name" value="HotDog_dom_sf"/>
</dbReference>
<proteinExistence type="predicted"/>
<organism evidence="1 2">
    <name type="scientific">Nitrososphaera viennensis EN76</name>
    <dbReference type="NCBI Taxonomy" id="926571"/>
    <lineage>
        <taxon>Archaea</taxon>
        <taxon>Nitrososphaerota</taxon>
        <taxon>Nitrososphaeria</taxon>
        <taxon>Nitrososphaerales</taxon>
        <taxon>Nitrososphaeraceae</taxon>
        <taxon>Nitrososphaera</taxon>
    </lineage>
</organism>
<sequence>MKFGEFAVGQEFSASTTISEADFNAYISFARTRNVLHENRELAEKEGIKGTLVPGRAVIARAEGEMTRLPAFSDCMMLLYGMDGDPEWAGRQTRFLGEVYAGDTLDVRYRIASKKEEKGYGILRVDYEISRSGKTVVVSRGNLYRIKI</sequence>
<evidence type="ECO:0000313" key="2">
    <source>
        <dbReference type="Proteomes" id="UP000027093"/>
    </source>
</evidence>
<accession>A0A060HGB2</accession>